<evidence type="ECO:0000256" key="3">
    <source>
        <dbReference type="ARBA" id="ARBA00022801"/>
    </source>
</evidence>
<evidence type="ECO:0000313" key="10">
    <source>
        <dbReference type="Proteomes" id="UP000283576"/>
    </source>
</evidence>
<gene>
    <name evidence="9" type="ORF">BUZ01_13760</name>
</gene>
<keyword evidence="4 5" id="KW-0720">Serine protease</keyword>
<feature type="active site" description="Charge relay system" evidence="6 7">
    <location>
        <position position="321"/>
    </location>
</feature>
<accession>A0A418HK82</accession>
<evidence type="ECO:0000259" key="8">
    <source>
        <dbReference type="Pfam" id="PF00082"/>
    </source>
</evidence>
<dbReference type="InterPro" id="IPR015500">
    <property type="entry name" value="Peptidase_S8_subtilisin-rel"/>
</dbReference>
<dbReference type="InterPro" id="IPR022398">
    <property type="entry name" value="Peptidase_S8_His-AS"/>
</dbReference>
<dbReference type="PIRSF" id="PIRSF037875">
    <property type="entry name" value="Peptidase_S8_lp"/>
    <property type="match status" value="1"/>
</dbReference>
<dbReference type="CDD" id="cd07482">
    <property type="entry name" value="Peptidases_S8_Lantibiotic_specific_protease"/>
    <property type="match status" value="1"/>
</dbReference>
<dbReference type="InterPro" id="IPR023827">
    <property type="entry name" value="Peptidase_S8_Asp-AS"/>
</dbReference>
<evidence type="ECO:0000256" key="4">
    <source>
        <dbReference type="ARBA" id="ARBA00022825"/>
    </source>
</evidence>
<feature type="active site" description="Charge relay system" evidence="6 7">
    <location>
        <position position="64"/>
    </location>
</feature>
<dbReference type="GO" id="GO:0004252">
    <property type="term" value="F:serine-type endopeptidase activity"/>
    <property type="evidence" value="ECO:0007669"/>
    <property type="project" value="UniProtKB-UniRule"/>
</dbReference>
<evidence type="ECO:0000313" key="9">
    <source>
        <dbReference type="EMBL" id="RIL41022.1"/>
    </source>
</evidence>
<dbReference type="GO" id="GO:0006508">
    <property type="term" value="P:proteolysis"/>
    <property type="evidence" value="ECO:0007669"/>
    <property type="project" value="UniProtKB-KW"/>
</dbReference>
<dbReference type="SUPFAM" id="SSF52743">
    <property type="entry name" value="Subtilisin-like"/>
    <property type="match status" value="1"/>
</dbReference>
<dbReference type="AlphaFoldDB" id="A0A418HK82"/>
<feature type="active site" description="Charge relay system" evidence="6 7">
    <location>
        <position position="110"/>
    </location>
</feature>
<dbReference type="PROSITE" id="PS51892">
    <property type="entry name" value="SUBTILASE"/>
    <property type="match status" value="1"/>
</dbReference>
<evidence type="ECO:0000256" key="5">
    <source>
        <dbReference type="PIRNR" id="PIRNR037875"/>
    </source>
</evidence>
<organism evidence="9 10">
    <name type="scientific">Staphylococcus gallinarum</name>
    <dbReference type="NCBI Taxonomy" id="1293"/>
    <lineage>
        <taxon>Bacteria</taxon>
        <taxon>Bacillati</taxon>
        <taxon>Bacillota</taxon>
        <taxon>Bacilli</taxon>
        <taxon>Bacillales</taxon>
        <taxon>Staphylococcaceae</taxon>
        <taxon>Staphylococcus</taxon>
    </lineage>
</organism>
<comment type="pathway">
    <text evidence="5">Antibiotic biosynthesis.</text>
</comment>
<keyword evidence="5" id="KW-0732">Signal</keyword>
<dbReference type="RefSeq" id="WP_119624639.1">
    <property type="nucleotide sequence ID" value="NZ_QXRZ01000018.1"/>
</dbReference>
<keyword evidence="2 5" id="KW-0645">Protease</keyword>
<reference evidence="9 10" key="1">
    <citation type="journal article" date="2016" name="Front. Microbiol.">
        <title>Comprehensive Phylogenetic Analysis of Bovine Non-aureus Staphylococci Species Based on Whole-Genome Sequencing.</title>
        <authorList>
            <person name="Naushad S."/>
            <person name="Barkema H.W."/>
            <person name="Luby C."/>
            <person name="Condas L.A."/>
            <person name="Nobrega D.B."/>
            <person name="Carson D.A."/>
            <person name="De Buck J."/>
        </authorList>
    </citation>
    <scope>NUCLEOTIDE SEQUENCE [LARGE SCALE GENOMIC DNA]</scope>
    <source>
        <strain evidence="9 10">SNUC 1388</strain>
    </source>
</reference>
<comment type="caution">
    <text evidence="9">The sequence shown here is derived from an EMBL/GenBank/DDBJ whole genome shotgun (WGS) entry which is preliminary data.</text>
</comment>
<dbReference type="PRINTS" id="PR01779">
    <property type="entry name" value="LANTIPROCESS"/>
</dbReference>
<dbReference type="Proteomes" id="UP000283576">
    <property type="component" value="Unassembled WGS sequence"/>
</dbReference>
<name>A0A418HK82_STAGA</name>
<dbReference type="InterPro" id="IPR036852">
    <property type="entry name" value="Peptidase_S8/S53_dom_sf"/>
</dbReference>
<dbReference type="EMBL" id="QXRZ01000018">
    <property type="protein sequence ID" value="RIL41022.1"/>
    <property type="molecule type" value="Genomic_DNA"/>
</dbReference>
<evidence type="ECO:0000256" key="2">
    <source>
        <dbReference type="ARBA" id="ARBA00022670"/>
    </source>
</evidence>
<protein>
    <recommendedName>
        <fullName evidence="5">Leader peptide-processing serine protease</fullName>
        <ecNumber evidence="5">3.4.21.-</ecNumber>
    </recommendedName>
</protein>
<dbReference type="PANTHER" id="PTHR43806">
    <property type="entry name" value="PEPTIDASE S8"/>
    <property type="match status" value="1"/>
</dbReference>
<feature type="domain" description="Peptidase S8/S53" evidence="8">
    <location>
        <begin position="56"/>
        <end position="346"/>
    </location>
</feature>
<comment type="similarity">
    <text evidence="1 5 7">Belongs to the peptidase S8 family.</text>
</comment>
<dbReference type="PRINTS" id="PR00723">
    <property type="entry name" value="SUBTILISIN"/>
</dbReference>
<dbReference type="InterPro" id="IPR050131">
    <property type="entry name" value="Peptidase_S8_subtilisin-like"/>
</dbReference>
<dbReference type="EC" id="3.4.21.-" evidence="5"/>
<dbReference type="PROSITE" id="PS00137">
    <property type="entry name" value="SUBTILASE_HIS"/>
    <property type="match status" value="1"/>
</dbReference>
<proteinExistence type="inferred from homology"/>
<dbReference type="Gene3D" id="3.40.50.200">
    <property type="entry name" value="Peptidase S8/S53 domain"/>
    <property type="match status" value="1"/>
</dbReference>
<evidence type="ECO:0000256" key="6">
    <source>
        <dbReference type="PIRSR" id="PIRSR037875-50"/>
    </source>
</evidence>
<evidence type="ECO:0000256" key="7">
    <source>
        <dbReference type="PROSITE-ProRule" id="PRU01240"/>
    </source>
</evidence>
<evidence type="ECO:0000256" key="1">
    <source>
        <dbReference type="ARBA" id="ARBA00011073"/>
    </source>
</evidence>
<keyword evidence="5" id="KW-0865">Zymogen</keyword>
<sequence>MKKKIFIITILLMFSLNNYILANENLSKQPKLWEQQWDMKEITKNGKSYKLSEGSHKTTVGIIDSGIKKDHPDLRTNIQGAKNFVPKGGINGKEKYETGKINQTDDLTGHGTSVAGQIAANGYMKGVAPKVGIKSYRAFSGKGISKTEWICNAIKSAADDNVDVINISSGEYLINGSKKNDKHNDNQDQKDISMYKKAISYAYSKGSIIVASYGNDSINIDNSREFKEKYSKLNKTIKFNSSILDAPAQLDNVIGVASTNKKNSISHFTNYSDNIDIFAPGADDLLLSKYGKDFYANKMQTKEQLLTTSVNGHYMYSYGNSLSTPKVSGTLALILEKYNYKDSPEKAIEHLKKYGYDNYKDKDSKKTINVLNTYRALSQNGGL</sequence>
<dbReference type="InterPro" id="IPR008357">
    <property type="entry name" value="Lanit_process"/>
</dbReference>
<keyword evidence="3 5" id="KW-0378">Hydrolase</keyword>
<dbReference type="Pfam" id="PF00082">
    <property type="entry name" value="Peptidase_S8"/>
    <property type="match status" value="1"/>
</dbReference>
<dbReference type="InterPro" id="IPR000209">
    <property type="entry name" value="Peptidase_S8/S53_dom"/>
</dbReference>
<dbReference type="PANTHER" id="PTHR43806:SF11">
    <property type="entry name" value="CEREVISIN-RELATED"/>
    <property type="match status" value="1"/>
</dbReference>
<dbReference type="PROSITE" id="PS00136">
    <property type="entry name" value="SUBTILASE_ASP"/>
    <property type="match status" value="1"/>
</dbReference>